<dbReference type="AlphaFoldDB" id="A0A2J8AHR4"/>
<evidence type="ECO:0000313" key="2">
    <source>
        <dbReference type="EMBL" id="PNH12064.1"/>
    </source>
</evidence>
<evidence type="ECO:0000256" key="1">
    <source>
        <dbReference type="SAM" id="MobiDB-lite"/>
    </source>
</evidence>
<name>A0A2J8AHR4_9CHLO</name>
<accession>A0A2J8AHR4</accession>
<gene>
    <name evidence="2" type="ORF">TSOC_001002</name>
</gene>
<feature type="region of interest" description="Disordered" evidence="1">
    <location>
        <begin position="157"/>
        <end position="179"/>
    </location>
</feature>
<evidence type="ECO:0000313" key="3">
    <source>
        <dbReference type="Proteomes" id="UP000236333"/>
    </source>
</evidence>
<dbReference type="OrthoDB" id="531851at2759"/>
<keyword evidence="3" id="KW-1185">Reference proteome</keyword>
<sequence>QTLSRSPAVRALHRRRGHTRLNEQVAETMAASAYEVRRVLKIYDDASIAPVGRAISMLTEVTKSIATAPGKHDLLSEDAEVWAEGGGNSYGENAEFPTLVGARWVEILSKDGVLSAAGLDKEEWRALLQALTDYEAKLSAAKLSLEALDELTEIITKLREQAPEPEDDSDDDDNSDESD</sequence>
<reference evidence="2 3" key="1">
    <citation type="journal article" date="2017" name="Mol. Biol. Evol.">
        <title>The 4-celled Tetrabaena socialis nuclear genome reveals the essential components for genetic control of cell number at the origin of multicellularity in the volvocine lineage.</title>
        <authorList>
            <person name="Featherston J."/>
            <person name="Arakaki Y."/>
            <person name="Hanschen E.R."/>
            <person name="Ferris P.J."/>
            <person name="Michod R.E."/>
            <person name="Olson B.J.S.C."/>
            <person name="Nozaki H."/>
            <person name="Durand P.M."/>
        </authorList>
    </citation>
    <scope>NUCLEOTIDE SEQUENCE [LARGE SCALE GENOMIC DNA]</scope>
    <source>
        <strain evidence="2 3">NIES-571</strain>
    </source>
</reference>
<proteinExistence type="predicted"/>
<protein>
    <submittedName>
        <fullName evidence="2">Uncharacterized protein</fullName>
    </submittedName>
</protein>
<dbReference type="EMBL" id="PGGS01000015">
    <property type="protein sequence ID" value="PNH12064.1"/>
    <property type="molecule type" value="Genomic_DNA"/>
</dbReference>
<organism evidence="2 3">
    <name type="scientific">Tetrabaena socialis</name>
    <dbReference type="NCBI Taxonomy" id="47790"/>
    <lineage>
        <taxon>Eukaryota</taxon>
        <taxon>Viridiplantae</taxon>
        <taxon>Chlorophyta</taxon>
        <taxon>core chlorophytes</taxon>
        <taxon>Chlorophyceae</taxon>
        <taxon>CS clade</taxon>
        <taxon>Chlamydomonadales</taxon>
        <taxon>Tetrabaenaceae</taxon>
        <taxon>Tetrabaena</taxon>
    </lineage>
</organism>
<dbReference type="Proteomes" id="UP000236333">
    <property type="component" value="Unassembled WGS sequence"/>
</dbReference>
<feature type="non-terminal residue" evidence="2">
    <location>
        <position position="1"/>
    </location>
</feature>
<comment type="caution">
    <text evidence="2">The sequence shown here is derived from an EMBL/GenBank/DDBJ whole genome shotgun (WGS) entry which is preliminary data.</text>
</comment>
<feature type="compositionally biased region" description="Acidic residues" evidence="1">
    <location>
        <begin position="163"/>
        <end position="179"/>
    </location>
</feature>